<keyword evidence="2" id="KW-1185">Reference proteome</keyword>
<dbReference type="AlphaFoldDB" id="A0A803NST5"/>
<evidence type="ECO:0000313" key="2">
    <source>
        <dbReference type="Proteomes" id="UP000596661"/>
    </source>
</evidence>
<accession>A0A803NST5</accession>
<organism evidence="1 2">
    <name type="scientific">Cannabis sativa</name>
    <name type="common">Hemp</name>
    <name type="synonym">Marijuana</name>
    <dbReference type="NCBI Taxonomy" id="3483"/>
    <lineage>
        <taxon>Eukaryota</taxon>
        <taxon>Viridiplantae</taxon>
        <taxon>Streptophyta</taxon>
        <taxon>Embryophyta</taxon>
        <taxon>Tracheophyta</taxon>
        <taxon>Spermatophyta</taxon>
        <taxon>Magnoliopsida</taxon>
        <taxon>eudicotyledons</taxon>
        <taxon>Gunneridae</taxon>
        <taxon>Pentapetalae</taxon>
        <taxon>rosids</taxon>
        <taxon>fabids</taxon>
        <taxon>Rosales</taxon>
        <taxon>Cannabaceae</taxon>
        <taxon>Cannabis</taxon>
    </lineage>
</organism>
<dbReference type="EMBL" id="UZAU01000168">
    <property type="status" value="NOT_ANNOTATED_CDS"/>
    <property type="molecule type" value="Genomic_DNA"/>
</dbReference>
<dbReference type="Proteomes" id="UP000596661">
    <property type="component" value="Chromosome 2"/>
</dbReference>
<proteinExistence type="predicted"/>
<protein>
    <submittedName>
        <fullName evidence="1">Uncharacterized protein</fullName>
    </submittedName>
</protein>
<dbReference type="Gramene" id="evm.model.02.1239">
    <property type="protein sequence ID" value="cds.evm.model.02.1239"/>
    <property type="gene ID" value="evm.TU.02.1239"/>
</dbReference>
<sequence>MDRTSLQATLNDKFKLKMAKGNKGLLSTDLGKFPWPQILCKKKISTCKRFINHGTIQLKWEKAGVNGDATGVVGHLQRGTACSAWSSRAALCLSRGGVSRGGATMIKRSGAGHGFHLVETFRRSV</sequence>
<reference evidence="1" key="1">
    <citation type="submission" date="2018-11" db="EMBL/GenBank/DDBJ databases">
        <authorList>
            <person name="Grassa J C."/>
        </authorList>
    </citation>
    <scope>NUCLEOTIDE SEQUENCE [LARGE SCALE GENOMIC DNA]</scope>
</reference>
<reference evidence="1" key="2">
    <citation type="submission" date="2021-03" db="UniProtKB">
        <authorList>
            <consortium name="EnsemblPlants"/>
        </authorList>
    </citation>
    <scope>IDENTIFICATION</scope>
</reference>
<dbReference type="EnsemblPlants" id="evm.model.02.1239">
    <property type="protein sequence ID" value="cds.evm.model.02.1239"/>
    <property type="gene ID" value="evm.TU.02.1239"/>
</dbReference>
<name>A0A803NST5_CANSA</name>
<evidence type="ECO:0000313" key="1">
    <source>
        <dbReference type="EnsemblPlants" id="cds.evm.model.02.1239"/>
    </source>
</evidence>